<dbReference type="Gene3D" id="3.40.630.10">
    <property type="entry name" value="Zn peptidases"/>
    <property type="match status" value="1"/>
</dbReference>
<keyword evidence="1" id="KW-0732">Signal</keyword>
<reference evidence="2" key="1">
    <citation type="submission" date="2025-08" db="UniProtKB">
        <authorList>
            <consortium name="Ensembl"/>
        </authorList>
    </citation>
    <scope>IDENTIFICATION</scope>
</reference>
<dbReference type="Ensembl" id="ENSVKKT00000001967.1">
    <property type="protein sequence ID" value="ENSVKKP00000001904.1"/>
    <property type="gene ID" value="ENSVKKG00000001556.1"/>
</dbReference>
<dbReference type="AlphaFoldDB" id="A0A8D2IKY4"/>
<reference evidence="2" key="2">
    <citation type="submission" date="2025-09" db="UniProtKB">
        <authorList>
            <consortium name="Ensembl"/>
        </authorList>
    </citation>
    <scope>IDENTIFICATION</scope>
</reference>
<dbReference type="OMA" id="YAPSIMH"/>
<organism evidence="2 3">
    <name type="scientific">Varanus komodoensis</name>
    <name type="common">Komodo dragon</name>
    <dbReference type="NCBI Taxonomy" id="61221"/>
    <lineage>
        <taxon>Eukaryota</taxon>
        <taxon>Metazoa</taxon>
        <taxon>Chordata</taxon>
        <taxon>Craniata</taxon>
        <taxon>Vertebrata</taxon>
        <taxon>Euteleostomi</taxon>
        <taxon>Lepidosauria</taxon>
        <taxon>Squamata</taxon>
        <taxon>Bifurcata</taxon>
        <taxon>Unidentata</taxon>
        <taxon>Episquamata</taxon>
        <taxon>Toxicofera</taxon>
        <taxon>Anguimorpha</taxon>
        <taxon>Paleoanguimorpha</taxon>
        <taxon>Varanoidea</taxon>
        <taxon>Varanidae</taxon>
        <taxon>Varanus</taxon>
    </lineage>
</organism>
<evidence type="ECO:0000256" key="1">
    <source>
        <dbReference type="SAM" id="SignalP"/>
    </source>
</evidence>
<proteinExistence type="predicted"/>
<accession>A0A8D2IKY4</accession>
<dbReference type="SUPFAM" id="SSF53187">
    <property type="entry name" value="Zn-dependent exopeptidases"/>
    <property type="match status" value="1"/>
</dbReference>
<evidence type="ECO:0000313" key="3">
    <source>
        <dbReference type="Proteomes" id="UP000694545"/>
    </source>
</evidence>
<feature type="signal peptide" evidence="1">
    <location>
        <begin position="1"/>
        <end position="15"/>
    </location>
</feature>
<sequence length="70" mass="7684">MGSPSLLFLLPLVAGLDFSYHHTEELETFLKDVHRNYSSITHLYSIGKSVKGRAGLRALPRTAAVVGKES</sequence>
<dbReference type="Proteomes" id="UP000694545">
    <property type="component" value="Unplaced"/>
</dbReference>
<keyword evidence="3" id="KW-1185">Reference proteome</keyword>
<evidence type="ECO:0000313" key="2">
    <source>
        <dbReference type="Ensembl" id="ENSVKKP00000001904.1"/>
    </source>
</evidence>
<name>A0A8D2IKY4_VARKO</name>
<protein>
    <submittedName>
        <fullName evidence="2">Uncharacterized protein</fullName>
    </submittedName>
</protein>
<feature type="chain" id="PRO_5034190837" evidence="1">
    <location>
        <begin position="16"/>
        <end position="70"/>
    </location>
</feature>